<evidence type="ECO:0000313" key="3">
    <source>
        <dbReference type="Proteomes" id="UP000000370"/>
    </source>
</evidence>
<proteinExistence type="predicted"/>
<dbReference type="EMBL" id="CP000885">
    <property type="protein sequence ID" value="ABX40742.1"/>
    <property type="molecule type" value="Genomic_DNA"/>
</dbReference>
<dbReference type="Pfam" id="PF03956">
    <property type="entry name" value="Lys_export"/>
    <property type="match status" value="1"/>
</dbReference>
<evidence type="ECO:0008006" key="4">
    <source>
        <dbReference type="Google" id="ProtNLM"/>
    </source>
</evidence>
<dbReference type="InterPro" id="IPR005642">
    <property type="entry name" value="LysO"/>
</dbReference>
<reference evidence="3" key="1">
    <citation type="submission" date="2007-11" db="EMBL/GenBank/DDBJ databases">
        <title>Complete genome sequence of Clostridium phytofermentans ISDg.</title>
        <authorList>
            <person name="Leschine S.B."/>
            <person name="Warnick T.A."/>
            <person name="Blanchard J.L."/>
            <person name="Schnell D.J."/>
            <person name="Petit E.L."/>
            <person name="LaTouf W.G."/>
            <person name="Copeland A."/>
            <person name="Lucas S."/>
            <person name="Lapidus A."/>
            <person name="Barry K."/>
            <person name="Glavina del Rio T."/>
            <person name="Dalin E."/>
            <person name="Tice H."/>
            <person name="Pitluck S."/>
            <person name="Kiss H."/>
            <person name="Brettin T."/>
            <person name="Bruce D."/>
            <person name="Detter J.C."/>
            <person name="Han C."/>
            <person name="Kuske C."/>
            <person name="Schmutz J."/>
            <person name="Larimer F."/>
            <person name="Land M."/>
            <person name="Hauser L."/>
            <person name="Kyrpides N."/>
            <person name="Kim E.A."/>
            <person name="Richardson P."/>
        </authorList>
    </citation>
    <scope>NUCLEOTIDE SEQUENCE [LARGE SCALE GENOMIC DNA]</scope>
    <source>
        <strain evidence="3">ATCC 700394 / DSM 18823 / ISDg</strain>
    </source>
</reference>
<feature type="transmembrane region" description="Helical" evidence="1">
    <location>
        <begin position="65"/>
        <end position="88"/>
    </location>
</feature>
<name>A9KSU8_LACP7</name>
<keyword evidence="1" id="KW-0812">Transmembrane</keyword>
<accession>A9KSU8</accession>
<dbReference type="PANTHER" id="PTHR35804">
    <property type="entry name" value="LYSINE EXPORTER LYSO"/>
    <property type="match status" value="1"/>
</dbReference>
<dbReference type="RefSeq" id="WP_012198385.1">
    <property type="nucleotide sequence ID" value="NC_010001.1"/>
</dbReference>
<dbReference type="OrthoDB" id="371078at2"/>
<keyword evidence="3" id="KW-1185">Reference proteome</keyword>
<evidence type="ECO:0000313" key="2">
    <source>
        <dbReference type="EMBL" id="ABX40742.1"/>
    </source>
</evidence>
<dbReference type="GO" id="GO:0015661">
    <property type="term" value="F:L-lysine efflux transmembrane transporter activity"/>
    <property type="evidence" value="ECO:0007669"/>
    <property type="project" value="InterPro"/>
</dbReference>
<dbReference type="eggNOG" id="COG2431">
    <property type="taxonomic scope" value="Bacteria"/>
</dbReference>
<keyword evidence="1" id="KW-1133">Transmembrane helix</keyword>
<organism evidence="2 3">
    <name type="scientific">Lachnoclostridium phytofermentans (strain ATCC 700394 / DSM 18823 / ISDg)</name>
    <name type="common">Clostridium phytofermentans</name>
    <dbReference type="NCBI Taxonomy" id="357809"/>
    <lineage>
        <taxon>Bacteria</taxon>
        <taxon>Bacillati</taxon>
        <taxon>Bacillota</taxon>
        <taxon>Clostridia</taxon>
        <taxon>Lachnospirales</taxon>
        <taxon>Lachnospiraceae</taxon>
    </lineage>
</organism>
<protein>
    <recommendedName>
        <fullName evidence="4">Lysine exporter LysO family protein</fullName>
    </recommendedName>
</protein>
<dbReference type="Proteomes" id="UP000000370">
    <property type="component" value="Chromosome"/>
</dbReference>
<gene>
    <name evidence="2" type="ordered locus">Cphy_0355</name>
</gene>
<sequence>MVLLTVIALLIGIVYGLSGIDITIINFVTEHTHYILYLLMFLVAISIGLNRGIIQKIKEYHVKVFIIPFGIIIGSLLGGIICSFITGISMNTSTAMASGLGWYSLSGVMVSEFAGASFGSITFLSNLMREIFSFFSIPLIAKYLNFPTCIAPAGATSEDTTLPMLIRYTNEETVVLSVINGIICSAAVPILINLCYQIF</sequence>
<dbReference type="GO" id="GO:0005886">
    <property type="term" value="C:plasma membrane"/>
    <property type="evidence" value="ECO:0007669"/>
    <property type="project" value="TreeGrafter"/>
</dbReference>
<feature type="transmembrane region" description="Helical" evidence="1">
    <location>
        <begin position="131"/>
        <end position="154"/>
    </location>
</feature>
<keyword evidence="1" id="KW-0472">Membrane</keyword>
<feature type="transmembrane region" description="Helical" evidence="1">
    <location>
        <begin position="174"/>
        <end position="196"/>
    </location>
</feature>
<evidence type="ECO:0000256" key="1">
    <source>
        <dbReference type="SAM" id="Phobius"/>
    </source>
</evidence>
<dbReference type="HOGENOM" id="CLU_078428_1_0_9"/>
<dbReference type="KEGG" id="cpy:Cphy_0355"/>
<feature type="transmembrane region" description="Helical" evidence="1">
    <location>
        <begin position="100"/>
        <end position="124"/>
    </location>
</feature>
<dbReference type="AlphaFoldDB" id="A9KSU8"/>
<feature type="transmembrane region" description="Helical" evidence="1">
    <location>
        <begin position="35"/>
        <end position="53"/>
    </location>
</feature>
<dbReference type="PANTHER" id="PTHR35804:SF1">
    <property type="entry name" value="LYSINE EXPORTER LYSO"/>
    <property type="match status" value="1"/>
</dbReference>